<dbReference type="PROSITE" id="PS00478">
    <property type="entry name" value="LIM_DOMAIN_1"/>
    <property type="match status" value="1"/>
</dbReference>
<dbReference type="Gene3D" id="2.10.110.10">
    <property type="entry name" value="Cysteine Rich Protein"/>
    <property type="match status" value="1"/>
</dbReference>
<dbReference type="CDD" id="cd09350">
    <property type="entry name" value="LIM1_TRIP6"/>
    <property type="match status" value="1"/>
</dbReference>
<dbReference type="PANTHER" id="PTHR24212">
    <property type="entry name" value="ZYXIN/TRIP6"/>
    <property type="match status" value="1"/>
</dbReference>
<evidence type="ECO:0000313" key="9">
    <source>
        <dbReference type="EMBL" id="KAF0871631.1"/>
    </source>
</evidence>
<dbReference type="GO" id="GO:0005925">
    <property type="term" value="C:focal adhesion"/>
    <property type="evidence" value="ECO:0007669"/>
    <property type="project" value="TreeGrafter"/>
</dbReference>
<evidence type="ECO:0000256" key="1">
    <source>
        <dbReference type="ARBA" id="ARBA00009611"/>
    </source>
</evidence>
<proteinExistence type="inferred from homology"/>
<evidence type="ECO:0000259" key="8">
    <source>
        <dbReference type="PROSITE" id="PS50023"/>
    </source>
</evidence>
<sequence>QAYEPPQPHAYRMGSGSLKPNGGGVPIPPQQLSVSPYGGPTPASYATASTPAGPAFPVQVKVAQPVRGCGPPRRGASHQASGALPGPHFPLPGRGEVWGAGYRSHREPGPGSKEEAVGGGRGSGGRAESLIPSSQVPLSQPPEEELERLTKKLVHDMNHPPTGEYFGRCGGCGEDVVGDGAGVVALDRVFHVGCFVCYTCRAQLRGQHFYAVERRAYCESCYVVS</sequence>
<dbReference type="GO" id="GO:0005737">
    <property type="term" value="C:cytoplasm"/>
    <property type="evidence" value="ECO:0007669"/>
    <property type="project" value="TreeGrafter"/>
</dbReference>
<evidence type="ECO:0000256" key="3">
    <source>
        <dbReference type="ARBA" id="ARBA00022737"/>
    </source>
</evidence>
<feature type="region of interest" description="Disordered" evidence="7">
    <location>
        <begin position="1"/>
        <end position="50"/>
    </location>
</feature>
<dbReference type="GO" id="GO:0007165">
    <property type="term" value="P:signal transduction"/>
    <property type="evidence" value="ECO:0007669"/>
    <property type="project" value="TreeGrafter"/>
</dbReference>
<evidence type="ECO:0000256" key="4">
    <source>
        <dbReference type="ARBA" id="ARBA00022833"/>
    </source>
</evidence>
<comment type="similarity">
    <text evidence="1">Belongs to the zyxin/ajuba family.</text>
</comment>
<keyword evidence="10" id="KW-1185">Reference proteome</keyword>
<dbReference type="GO" id="GO:0046872">
    <property type="term" value="F:metal ion binding"/>
    <property type="evidence" value="ECO:0007669"/>
    <property type="project" value="UniProtKB-KW"/>
</dbReference>
<feature type="domain" description="LIM zinc-binding" evidence="8">
    <location>
        <begin position="167"/>
        <end position="225"/>
    </location>
</feature>
<dbReference type="Proteomes" id="UP000475037">
    <property type="component" value="Unassembled WGS sequence"/>
</dbReference>
<name>A0A6G1A7I6_CROCR</name>
<keyword evidence="5 6" id="KW-0440">LIM domain</keyword>
<dbReference type="SUPFAM" id="SSF57716">
    <property type="entry name" value="Glucocorticoid receptor-like (DNA-binding domain)"/>
    <property type="match status" value="2"/>
</dbReference>
<dbReference type="EMBL" id="VOAJ01023755">
    <property type="protein sequence ID" value="KAF0871631.1"/>
    <property type="molecule type" value="Genomic_DNA"/>
</dbReference>
<evidence type="ECO:0000313" key="10">
    <source>
        <dbReference type="Proteomes" id="UP000475037"/>
    </source>
</evidence>
<accession>A0A6G1A7I6</accession>
<dbReference type="InterPro" id="IPR001781">
    <property type="entry name" value="Znf_LIM"/>
</dbReference>
<dbReference type="GO" id="GO:1901224">
    <property type="term" value="P:positive regulation of non-canonical NF-kappaB signal transduction"/>
    <property type="evidence" value="ECO:0007669"/>
    <property type="project" value="TreeGrafter"/>
</dbReference>
<keyword evidence="4 6" id="KW-0862">Zinc</keyword>
<evidence type="ECO:0000256" key="2">
    <source>
        <dbReference type="ARBA" id="ARBA00022723"/>
    </source>
</evidence>
<feature type="compositionally biased region" description="Basic and acidic residues" evidence="7">
    <location>
        <begin position="104"/>
        <end position="116"/>
    </location>
</feature>
<feature type="non-terminal residue" evidence="9">
    <location>
        <position position="1"/>
    </location>
</feature>
<dbReference type="PROSITE" id="PS50023">
    <property type="entry name" value="LIM_DOMAIN_2"/>
    <property type="match status" value="1"/>
</dbReference>
<feature type="region of interest" description="Disordered" evidence="7">
    <location>
        <begin position="102"/>
        <end position="142"/>
    </location>
</feature>
<gene>
    <name evidence="9" type="primary">Trip6_1</name>
    <name evidence="9" type="ORF">FOF47_R01956</name>
</gene>
<feature type="non-terminal residue" evidence="9">
    <location>
        <position position="225"/>
    </location>
</feature>
<comment type="caution">
    <text evidence="9">The sequence shown here is derived from an EMBL/GenBank/DDBJ whole genome shotgun (WGS) entry which is preliminary data.</text>
</comment>
<reference evidence="9 10" key="1">
    <citation type="submission" date="2019-11" db="EMBL/GenBank/DDBJ databases">
        <authorList>
            <person name="Yang C."/>
            <person name="Li F."/>
        </authorList>
    </citation>
    <scope>NUCLEOTIDE SEQUENCE [LARGE SCALE GENOMIC DNA]</scope>
    <source>
        <strain evidence="9">KB4526</strain>
        <tissue evidence="9">Muscle</tissue>
    </source>
</reference>
<feature type="region of interest" description="Disordered" evidence="7">
    <location>
        <begin position="66"/>
        <end position="88"/>
    </location>
</feature>
<dbReference type="SMART" id="SM00132">
    <property type="entry name" value="LIM"/>
    <property type="match status" value="1"/>
</dbReference>
<keyword evidence="3" id="KW-0677">Repeat</keyword>
<dbReference type="AlphaFoldDB" id="A0A6G1A7I6"/>
<dbReference type="PANTHER" id="PTHR24212:SF7">
    <property type="entry name" value="THYROID RECEPTOR-INTERACTING PROTEIN 6"/>
    <property type="match status" value="1"/>
</dbReference>
<keyword evidence="2 6" id="KW-0479">Metal-binding</keyword>
<organism evidence="9 10">
    <name type="scientific">Crocuta crocuta</name>
    <name type="common">Spotted hyena</name>
    <dbReference type="NCBI Taxonomy" id="9678"/>
    <lineage>
        <taxon>Eukaryota</taxon>
        <taxon>Metazoa</taxon>
        <taxon>Chordata</taxon>
        <taxon>Craniata</taxon>
        <taxon>Vertebrata</taxon>
        <taxon>Euteleostomi</taxon>
        <taxon>Mammalia</taxon>
        <taxon>Eutheria</taxon>
        <taxon>Laurasiatheria</taxon>
        <taxon>Carnivora</taxon>
        <taxon>Feliformia</taxon>
        <taxon>Hyaenidae</taxon>
        <taxon>Crocuta</taxon>
    </lineage>
</organism>
<protein>
    <submittedName>
        <fullName evidence="9">TRIP6 protein</fullName>
    </submittedName>
</protein>
<dbReference type="FunFam" id="2.10.110.10:FF:000047">
    <property type="entry name" value="lipoma-preferred partner isoform X1"/>
    <property type="match status" value="1"/>
</dbReference>
<evidence type="ECO:0000256" key="7">
    <source>
        <dbReference type="SAM" id="MobiDB-lite"/>
    </source>
</evidence>
<dbReference type="GO" id="GO:0001725">
    <property type="term" value="C:stress fiber"/>
    <property type="evidence" value="ECO:0007669"/>
    <property type="project" value="TreeGrafter"/>
</dbReference>
<evidence type="ECO:0000256" key="6">
    <source>
        <dbReference type="PROSITE-ProRule" id="PRU00125"/>
    </source>
</evidence>
<dbReference type="Pfam" id="PF00412">
    <property type="entry name" value="LIM"/>
    <property type="match status" value="1"/>
</dbReference>
<evidence type="ECO:0000256" key="5">
    <source>
        <dbReference type="ARBA" id="ARBA00023038"/>
    </source>
</evidence>
<feature type="compositionally biased region" description="Low complexity" evidence="7">
    <location>
        <begin position="40"/>
        <end position="50"/>
    </location>
</feature>